<accession>A0A8S3VQA9</accession>
<comment type="caution">
    <text evidence="2">The sequence shown here is derived from an EMBL/GenBank/DDBJ whole genome shotgun (WGS) entry which is preliminary data.</text>
</comment>
<organism evidence="2 3">
    <name type="scientific">Mytilus edulis</name>
    <name type="common">Blue mussel</name>
    <dbReference type="NCBI Taxonomy" id="6550"/>
    <lineage>
        <taxon>Eukaryota</taxon>
        <taxon>Metazoa</taxon>
        <taxon>Spiralia</taxon>
        <taxon>Lophotrochozoa</taxon>
        <taxon>Mollusca</taxon>
        <taxon>Bivalvia</taxon>
        <taxon>Autobranchia</taxon>
        <taxon>Pteriomorphia</taxon>
        <taxon>Mytilida</taxon>
        <taxon>Mytiloidea</taxon>
        <taxon>Mytilidae</taxon>
        <taxon>Mytilinae</taxon>
        <taxon>Mytilus</taxon>
    </lineage>
</organism>
<feature type="compositionally biased region" description="Basic and acidic residues" evidence="1">
    <location>
        <begin position="1"/>
        <end position="10"/>
    </location>
</feature>
<feature type="compositionally biased region" description="Polar residues" evidence="1">
    <location>
        <begin position="49"/>
        <end position="65"/>
    </location>
</feature>
<dbReference type="OrthoDB" id="6159882at2759"/>
<feature type="compositionally biased region" description="Low complexity" evidence="1">
    <location>
        <begin position="11"/>
        <end position="23"/>
    </location>
</feature>
<dbReference type="EMBL" id="CAJPWZ010003297">
    <property type="protein sequence ID" value="CAG2256270.1"/>
    <property type="molecule type" value="Genomic_DNA"/>
</dbReference>
<evidence type="ECO:0000313" key="3">
    <source>
        <dbReference type="Proteomes" id="UP000683360"/>
    </source>
</evidence>
<keyword evidence="3" id="KW-1185">Reference proteome</keyword>
<proteinExistence type="predicted"/>
<evidence type="ECO:0008006" key="4">
    <source>
        <dbReference type="Google" id="ProtNLM"/>
    </source>
</evidence>
<feature type="compositionally biased region" description="Acidic residues" evidence="1">
    <location>
        <begin position="36"/>
        <end position="45"/>
    </location>
</feature>
<protein>
    <recommendedName>
        <fullName evidence="4">Transglutaminase-like domain-containing protein</fullName>
    </recommendedName>
</protein>
<evidence type="ECO:0000313" key="2">
    <source>
        <dbReference type="EMBL" id="CAG2256270.1"/>
    </source>
</evidence>
<sequence>MGAECSKSDVPEIVEPEPIVVEPEPVEVVRKRAEPVEEEREESPEPVENTPQPSIHTEPSIASSDDLNKASDFEELFITFESDSDEVPSLTLFLFSLIKLRPTENDYPVPVPNTTERYLTKKIQWFEDFDPNTGSDDADNDVEEREITKAEIDHHARTVQRSDLNSFDKLIKYLDTPIKGRPTRDEMMVRIILVWLSNQVVEHFVSEECTDKTPLGAADVKCAQIHGVCKAGDYQPGDNNVDNLTCLWNAVYIQESWRIIHPYWVCRSVFGKRSSGWIKLEEDGKAIGQRTIAADGVVKNAFKEYYIMPDPSQFIYRCHPESKEWQLLSSPISRETFLNQAYLLPPFWAMEMKLVSKNACCLFASGKTLTLTFETSKATANAINLDYEFC</sequence>
<dbReference type="Proteomes" id="UP000683360">
    <property type="component" value="Unassembled WGS sequence"/>
</dbReference>
<evidence type="ECO:0000256" key="1">
    <source>
        <dbReference type="SAM" id="MobiDB-lite"/>
    </source>
</evidence>
<dbReference type="InterPro" id="IPR053041">
    <property type="entry name" value="Transglut-like_Superfamily_Mod"/>
</dbReference>
<dbReference type="PANTHER" id="PTHR47020">
    <property type="entry name" value="HILLARIN"/>
    <property type="match status" value="1"/>
</dbReference>
<dbReference type="AlphaFoldDB" id="A0A8S3VQA9"/>
<gene>
    <name evidence="2" type="ORF">MEDL_67575</name>
</gene>
<dbReference type="PANTHER" id="PTHR47020:SF1">
    <property type="entry name" value="HILLARIN"/>
    <property type="match status" value="1"/>
</dbReference>
<reference evidence="2" key="1">
    <citation type="submission" date="2021-03" db="EMBL/GenBank/DDBJ databases">
        <authorList>
            <person name="Bekaert M."/>
        </authorList>
    </citation>
    <scope>NUCLEOTIDE SEQUENCE</scope>
</reference>
<feature type="region of interest" description="Disordered" evidence="1">
    <location>
        <begin position="1"/>
        <end position="67"/>
    </location>
</feature>
<name>A0A8S3VQA9_MYTED</name>